<evidence type="ECO:0008006" key="3">
    <source>
        <dbReference type="Google" id="ProtNLM"/>
    </source>
</evidence>
<organism evidence="1 2">
    <name type="scientific">Electrophorus voltai</name>
    <dbReference type="NCBI Taxonomy" id="2609070"/>
    <lineage>
        <taxon>Eukaryota</taxon>
        <taxon>Metazoa</taxon>
        <taxon>Chordata</taxon>
        <taxon>Craniata</taxon>
        <taxon>Vertebrata</taxon>
        <taxon>Euteleostomi</taxon>
        <taxon>Actinopterygii</taxon>
        <taxon>Neopterygii</taxon>
        <taxon>Teleostei</taxon>
        <taxon>Ostariophysi</taxon>
        <taxon>Gymnotiformes</taxon>
        <taxon>Gymnotoidei</taxon>
        <taxon>Gymnotidae</taxon>
        <taxon>Electrophorus</taxon>
    </lineage>
</organism>
<protein>
    <recommendedName>
        <fullName evidence="3">Reverse transcriptase domain-containing protein</fullName>
    </recommendedName>
</protein>
<keyword evidence="2" id="KW-1185">Reference proteome</keyword>
<gene>
    <name evidence="1" type="ORF">P4O66_001336</name>
</gene>
<evidence type="ECO:0000313" key="2">
    <source>
        <dbReference type="Proteomes" id="UP001239994"/>
    </source>
</evidence>
<comment type="caution">
    <text evidence="1">The sequence shown here is derived from an EMBL/GenBank/DDBJ whole genome shotgun (WGS) entry which is preliminary data.</text>
</comment>
<dbReference type="PANTHER" id="PTHR47510">
    <property type="entry name" value="REVERSE TRANSCRIPTASE DOMAIN-CONTAINING PROTEIN"/>
    <property type="match status" value="1"/>
</dbReference>
<dbReference type="EMBL" id="JAROKS010000016">
    <property type="protein sequence ID" value="KAK1794618.1"/>
    <property type="molecule type" value="Genomic_DNA"/>
</dbReference>
<accession>A0AAD8ZAU4</accession>
<reference evidence="1" key="1">
    <citation type="submission" date="2023-03" db="EMBL/GenBank/DDBJ databases">
        <title>Electrophorus voltai genome.</title>
        <authorList>
            <person name="Bian C."/>
        </authorList>
    </citation>
    <scope>NUCLEOTIDE SEQUENCE</scope>
    <source>
        <strain evidence="1">CB-2022</strain>
        <tissue evidence="1">Muscle</tissue>
    </source>
</reference>
<evidence type="ECO:0000313" key="1">
    <source>
        <dbReference type="EMBL" id="KAK1794618.1"/>
    </source>
</evidence>
<proteinExistence type="predicted"/>
<name>A0AAD8ZAU4_9TELE</name>
<dbReference type="PANTHER" id="PTHR47510:SF3">
    <property type="entry name" value="ENDO_EXONUCLEASE_PHOSPHATASE DOMAIN-CONTAINING PROTEIN"/>
    <property type="match status" value="1"/>
</dbReference>
<sequence>MITDYRSPPSRLMNAHESLANELNTFFTRFKATSRSANANGAYANSANGAISALNGACAEPTIEQHPLIITERDVRRVFKRVNTRKAAGPDGTCGKVLKACADQLAPISTDIFNPSLTLGIVPSSFKCSTIVPVLKKSRPSGLNDYCPVALTSVVMKL</sequence>
<dbReference type="Proteomes" id="UP001239994">
    <property type="component" value="Unassembled WGS sequence"/>
</dbReference>
<dbReference type="AlphaFoldDB" id="A0AAD8ZAU4"/>